<organism evidence="2 3">
    <name type="scientific">Eubacterium barkeri</name>
    <name type="common">Clostridium barkeri</name>
    <dbReference type="NCBI Taxonomy" id="1528"/>
    <lineage>
        <taxon>Bacteria</taxon>
        <taxon>Bacillati</taxon>
        <taxon>Bacillota</taxon>
        <taxon>Clostridia</taxon>
        <taxon>Eubacteriales</taxon>
        <taxon>Eubacteriaceae</taxon>
        <taxon>Eubacterium</taxon>
    </lineage>
</organism>
<feature type="domain" description="N-acetyltransferase" evidence="1">
    <location>
        <begin position="1"/>
        <end position="151"/>
    </location>
</feature>
<reference evidence="3" key="1">
    <citation type="submission" date="2016-10" db="EMBL/GenBank/DDBJ databases">
        <authorList>
            <person name="Varghese N."/>
            <person name="Submissions S."/>
        </authorList>
    </citation>
    <scope>NUCLEOTIDE SEQUENCE [LARGE SCALE GENOMIC DNA]</scope>
    <source>
        <strain evidence="3">VPI 5359</strain>
    </source>
</reference>
<dbReference type="GO" id="GO:0016747">
    <property type="term" value="F:acyltransferase activity, transferring groups other than amino-acyl groups"/>
    <property type="evidence" value="ECO:0007669"/>
    <property type="project" value="InterPro"/>
</dbReference>
<dbReference type="AlphaFoldDB" id="A0A1H3HMA3"/>
<dbReference type="RefSeq" id="WP_090246179.1">
    <property type="nucleotide sequence ID" value="NZ_FNOU01000018.1"/>
</dbReference>
<dbReference type="CDD" id="cd04301">
    <property type="entry name" value="NAT_SF"/>
    <property type="match status" value="1"/>
</dbReference>
<dbReference type="InterPro" id="IPR000182">
    <property type="entry name" value="GNAT_dom"/>
</dbReference>
<sequence>MLKTIGPEDFDAVYAIMEEAFPVSERRPYHGQRQLLEEEDYTLYGYEKGGELAAFMALWELEPFIFTEHFAVSPAFRNQGMGETILGETFKVLHKPLILEVEEPEVSEMARRRVGFYERNGFHLTEVAYDQPVLTPGGEIVPLRVMSWPEPLSPGDFQAAREEFFQKVYGQKK</sequence>
<evidence type="ECO:0000259" key="1">
    <source>
        <dbReference type="PROSITE" id="PS51186"/>
    </source>
</evidence>
<dbReference type="InterPro" id="IPR016181">
    <property type="entry name" value="Acyl_CoA_acyltransferase"/>
</dbReference>
<dbReference type="STRING" id="1528.SAMN04488579_11818"/>
<dbReference type="PROSITE" id="PS51186">
    <property type="entry name" value="GNAT"/>
    <property type="match status" value="1"/>
</dbReference>
<proteinExistence type="predicted"/>
<dbReference type="Proteomes" id="UP000199652">
    <property type="component" value="Unassembled WGS sequence"/>
</dbReference>
<dbReference type="Pfam" id="PF13508">
    <property type="entry name" value="Acetyltransf_7"/>
    <property type="match status" value="1"/>
</dbReference>
<protein>
    <submittedName>
        <fullName evidence="2">Ribosomal protein S18 acetylase RimI</fullName>
    </submittedName>
</protein>
<evidence type="ECO:0000313" key="3">
    <source>
        <dbReference type="Proteomes" id="UP000199652"/>
    </source>
</evidence>
<dbReference type="Gene3D" id="3.40.630.30">
    <property type="match status" value="1"/>
</dbReference>
<evidence type="ECO:0000313" key="2">
    <source>
        <dbReference type="EMBL" id="SDY15928.1"/>
    </source>
</evidence>
<gene>
    <name evidence="2" type="ORF">SAMN04488579_11818</name>
</gene>
<keyword evidence="2" id="KW-0687">Ribonucleoprotein</keyword>
<dbReference type="SUPFAM" id="SSF55729">
    <property type="entry name" value="Acyl-CoA N-acyltransferases (Nat)"/>
    <property type="match status" value="1"/>
</dbReference>
<keyword evidence="2" id="KW-0689">Ribosomal protein</keyword>
<keyword evidence="3" id="KW-1185">Reference proteome</keyword>
<name>A0A1H3HMA3_EUBBA</name>
<accession>A0A1H3HMA3</accession>
<dbReference type="EMBL" id="FNOU01000018">
    <property type="protein sequence ID" value="SDY15928.1"/>
    <property type="molecule type" value="Genomic_DNA"/>
</dbReference>
<dbReference type="GO" id="GO:0005840">
    <property type="term" value="C:ribosome"/>
    <property type="evidence" value="ECO:0007669"/>
    <property type="project" value="UniProtKB-KW"/>
</dbReference>
<dbReference type="OrthoDB" id="9127144at2"/>